<dbReference type="KEGG" id="kba:A0U89_14415"/>
<proteinExistence type="predicted"/>
<geneLocation type="plasmid" evidence="2">
    <name>pkb14400_1</name>
</geneLocation>
<dbReference type="RefSeq" id="WP_070403969.1">
    <property type="nucleotide sequence ID" value="NZ_BJVW01000060.1"/>
</dbReference>
<dbReference type="InterPro" id="IPR050678">
    <property type="entry name" value="DNA_Partitioning_ATPase"/>
</dbReference>
<dbReference type="PANTHER" id="PTHR13696:SF96">
    <property type="entry name" value="COBQ_COBB_MIND_PARA NUCLEOTIDE BINDING DOMAIN-CONTAINING PROTEIN"/>
    <property type="match status" value="1"/>
</dbReference>
<dbReference type="InterPro" id="IPR009744">
    <property type="entry name" value="VirC1"/>
</dbReference>
<keyword evidence="1" id="KW-0614">Plasmid</keyword>
<dbReference type="CDD" id="cd02042">
    <property type="entry name" value="ParAB_family"/>
    <property type="match status" value="1"/>
</dbReference>
<keyword evidence="2" id="KW-1185">Reference proteome</keyword>
<dbReference type="Proteomes" id="UP000179145">
    <property type="component" value="Plasmid pKB14400_1"/>
</dbReference>
<evidence type="ECO:0000313" key="2">
    <source>
        <dbReference type="Proteomes" id="UP000179145"/>
    </source>
</evidence>
<evidence type="ECO:0000313" key="1">
    <source>
        <dbReference type="EMBL" id="AOX18492.1"/>
    </source>
</evidence>
<dbReference type="AlphaFoldDB" id="A0A1D8UY03"/>
<organism evidence="1 2">
    <name type="scientific">Kozakia baliensis</name>
    <dbReference type="NCBI Taxonomy" id="153496"/>
    <lineage>
        <taxon>Bacteria</taxon>
        <taxon>Pseudomonadati</taxon>
        <taxon>Pseudomonadota</taxon>
        <taxon>Alphaproteobacteria</taxon>
        <taxon>Acetobacterales</taxon>
        <taxon>Acetobacteraceae</taxon>
        <taxon>Kozakia</taxon>
    </lineage>
</organism>
<name>A0A1D8UY03_9PROT</name>
<protein>
    <submittedName>
        <fullName evidence="1">Chromosome partitioning protein</fullName>
    </submittedName>
</protein>
<dbReference type="Pfam" id="PF07015">
    <property type="entry name" value="VirC1"/>
    <property type="match status" value="1"/>
</dbReference>
<dbReference type="SUPFAM" id="SSF52540">
    <property type="entry name" value="P-loop containing nucleoside triphosphate hydrolases"/>
    <property type="match status" value="1"/>
</dbReference>
<sequence>MSVISFVSSKGGVGKTTAAVVLAGELAAAGKSVTLIDADPNRPLEAWSAIRAIPSTLRIVVDDSVDTIIDTIDNANQLSDFVIVDLEGTATDRIGFAIARSDFVLIPSQGSMLDANEAAKAIRLIRNMERVVGRSIVFRVFFSRVASAIRERTFRDIERQFQVSKIPTLPTALLDRAAYRALFSIGGVLDELGDNEVGGLSAARENSRAFAQAVINGLQGREIG</sequence>
<dbReference type="EMBL" id="CP014675">
    <property type="protein sequence ID" value="AOX18492.1"/>
    <property type="molecule type" value="Genomic_DNA"/>
</dbReference>
<dbReference type="OrthoDB" id="113462at2"/>
<dbReference type="PANTHER" id="PTHR13696">
    <property type="entry name" value="P-LOOP CONTAINING NUCLEOSIDE TRIPHOSPHATE HYDROLASE"/>
    <property type="match status" value="1"/>
</dbReference>
<dbReference type="PIRSF" id="PIRSF009320">
    <property type="entry name" value="Nuc_binding_HP_1000"/>
    <property type="match status" value="1"/>
</dbReference>
<dbReference type="InterPro" id="IPR027417">
    <property type="entry name" value="P-loop_NTPase"/>
</dbReference>
<reference evidence="1 2" key="1">
    <citation type="journal article" date="2016" name="Microb. Cell Fact.">
        <title>Dissection of exopolysaccharide biosynthesis in Kozakia baliensis.</title>
        <authorList>
            <person name="Brandt J.U."/>
            <person name="Jakob F."/>
            <person name="Behr J."/>
            <person name="Geissler A.J."/>
            <person name="Vogel R.F."/>
        </authorList>
    </citation>
    <scope>NUCLEOTIDE SEQUENCE [LARGE SCALE GENOMIC DNA]</scope>
    <source>
        <strain evidence="1 2">DSM 14400</strain>
        <plasmid evidence="2">Plasmid pkb14400_1</plasmid>
    </source>
</reference>
<accession>A0A1D8UY03</accession>
<dbReference type="Gene3D" id="3.40.50.300">
    <property type="entry name" value="P-loop containing nucleotide triphosphate hydrolases"/>
    <property type="match status" value="1"/>
</dbReference>
<gene>
    <name evidence="1" type="ORF">A0U89_14415</name>
</gene>